<dbReference type="AlphaFoldDB" id="A0A075JHA7"/>
<name>A0A075JHA7_9MICO</name>
<evidence type="ECO:0000256" key="6">
    <source>
        <dbReference type="PIRSR" id="PIRSR000097-3"/>
    </source>
</evidence>
<feature type="site" description="Lowers pKa of active site Tyr" evidence="6">
    <location>
        <position position="82"/>
    </location>
</feature>
<dbReference type="FunFam" id="3.20.20.100:FF:000015">
    <property type="entry name" value="Oxidoreductase, aldo/keto reductase family"/>
    <property type="match status" value="1"/>
</dbReference>
<dbReference type="HOGENOM" id="CLU_023205_0_1_11"/>
<feature type="active site" description="Proton donor" evidence="4">
    <location>
        <position position="57"/>
    </location>
</feature>
<evidence type="ECO:0000256" key="2">
    <source>
        <dbReference type="ARBA" id="ARBA00022857"/>
    </source>
</evidence>
<evidence type="ECO:0000256" key="1">
    <source>
        <dbReference type="ARBA" id="ARBA00007905"/>
    </source>
</evidence>
<dbReference type="PRINTS" id="PR00069">
    <property type="entry name" value="ALDKETRDTASE"/>
</dbReference>
<keyword evidence="2" id="KW-0521">NADP</keyword>
<reference evidence="8 9" key="1">
    <citation type="submission" date="2014-07" db="EMBL/GenBank/DDBJ databases">
        <title>Genome Sequencing of Dermacoccus nishinomiyaensis.</title>
        <authorList>
            <person name="Hong K.W."/>
            <person name="Chan K.G."/>
        </authorList>
    </citation>
    <scope>NUCLEOTIDE SEQUENCE [LARGE SCALE GENOMIC DNA]</scope>
    <source>
        <strain evidence="8 9">M25</strain>
    </source>
</reference>
<dbReference type="GeneID" id="41841545"/>
<dbReference type="InterPro" id="IPR018170">
    <property type="entry name" value="Aldo/ket_reductase_CS"/>
</dbReference>
<dbReference type="PROSITE" id="PS00798">
    <property type="entry name" value="ALDOKETO_REDUCTASE_1"/>
    <property type="match status" value="1"/>
</dbReference>
<evidence type="ECO:0000259" key="7">
    <source>
        <dbReference type="Pfam" id="PF00248"/>
    </source>
</evidence>
<protein>
    <submittedName>
        <fullName evidence="8">Oxidoreductase</fullName>
    </submittedName>
</protein>
<keyword evidence="9" id="KW-1185">Reference proteome</keyword>
<dbReference type="InterPro" id="IPR020471">
    <property type="entry name" value="AKR"/>
</dbReference>
<dbReference type="KEGG" id="dni:HX89_10500"/>
<proteinExistence type="inferred from homology"/>
<dbReference type="EMBL" id="CP008889">
    <property type="protein sequence ID" value="AIF41299.1"/>
    <property type="molecule type" value="Genomic_DNA"/>
</dbReference>
<dbReference type="InterPro" id="IPR023210">
    <property type="entry name" value="NADP_OxRdtase_dom"/>
</dbReference>
<dbReference type="GO" id="GO:0016616">
    <property type="term" value="F:oxidoreductase activity, acting on the CH-OH group of donors, NAD or NADP as acceptor"/>
    <property type="evidence" value="ECO:0007669"/>
    <property type="project" value="UniProtKB-ARBA"/>
</dbReference>
<organism evidence="8 9">
    <name type="scientific">Dermacoccus nishinomiyaensis</name>
    <dbReference type="NCBI Taxonomy" id="1274"/>
    <lineage>
        <taxon>Bacteria</taxon>
        <taxon>Bacillati</taxon>
        <taxon>Actinomycetota</taxon>
        <taxon>Actinomycetes</taxon>
        <taxon>Micrococcales</taxon>
        <taxon>Dermacoccaceae</taxon>
        <taxon>Dermacoccus</taxon>
    </lineage>
</organism>
<evidence type="ECO:0000256" key="4">
    <source>
        <dbReference type="PIRSR" id="PIRSR000097-1"/>
    </source>
</evidence>
<evidence type="ECO:0000313" key="8">
    <source>
        <dbReference type="EMBL" id="AIF41299.1"/>
    </source>
</evidence>
<accession>A0A075JHA7</accession>
<dbReference type="PIRSF" id="PIRSF000097">
    <property type="entry name" value="AKR"/>
    <property type="match status" value="1"/>
</dbReference>
<dbReference type="PANTHER" id="PTHR43827">
    <property type="entry name" value="2,5-DIKETO-D-GLUCONIC ACID REDUCTASE"/>
    <property type="match status" value="1"/>
</dbReference>
<dbReference type="PROSITE" id="PS00062">
    <property type="entry name" value="ALDOKETO_REDUCTASE_2"/>
    <property type="match status" value="1"/>
</dbReference>
<dbReference type="PROSITE" id="PS00063">
    <property type="entry name" value="ALDOKETO_REDUCTASE_3"/>
    <property type="match status" value="1"/>
</dbReference>
<dbReference type="Pfam" id="PF00248">
    <property type="entry name" value="Aldo_ket_red"/>
    <property type="match status" value="1"/>
</dbReference>
<gene>
    <name evidence="8" type="ORF">HX89_10500</name>
</gene>
<dbReference type="Gene3D" id="3.20.20.100">
    <property type="entry name" value="NADP-dependent oxidoreductase domain"/>
    <property type="match status" value="1"/>
</dbReference>
<dbReference type="SUPFAM" id="SSF51430">
    <property type="entry name" value="NAD(P)-linked oxidoreductase"/>
    <property type="match status" value="1"/>
</dbReference>
<dbReference type="RefSeq" id="WP_038569011.1">
    <property type="nucleotide sequence ID" value="NZ_CAKZHM010000115.1"/>
</dbReference>
<dbReference type="Proteomes" id="UP000027986">
    <property type="component" value="Chromosome"/>
</dbReference>
<feature type="binding site" evidence="5">
    <location>
        <position position="118"/>
    </location>
    <ligand>
        <name>substrate</name>
    </ligand>
</feature>
<dbReference type="InterPro" id="IPR036812">
    <property type="entry name" value="NAD(P)_OxRdtase_dom_sf"/>
</dbReference>
<dbReference type="eggNOG" id="COG0656">
    <property type="taxonomic scope" value="Bacteria"/>
</dbReference>
<comment type="similarity">
    <text evidence="1">Belongs to the aldo/keto reductase family.</text>
</comment>
<keyword evidence="3" id="KW-0560">Oxidoreductase</keyword>
<evidence type="ECO:0000313" key="9">
    <source>
        <dbReference type="Proteomes" id="UP000027986"/>
    </source>
</evidence>
<feature type="domain" description="NADP-dependent oxidoreductase" evidence="7">
    <location>
        <begin position="24"/>
        <end position="271"/>
    </location>
</feature>
<dbReference type="OrthoDB" id="9804790at2"/>
<sequence length="285" mass="31232">MAENTNVPTVTLQAGSASIEMPQLGFGVWQVENDGASAAVQEALKVGYRSIDTARIYDNEEGVGQGIAASDVPRSDIFLTTKVWNDDQGADSTKKAFDASIERLGGESILPLDLYLIHWPTPEKDTYVDTFKAMLELRDAGKIRAVGVCNFEPEHLQRLKDETGEFPAINQVELHPKFQQKAVRDFCADNGIVVEAWSPLGQGGDILTNPVLEGIAERVGKTVAQVIIRWHLQIGNVVIPKSVTPARIAENFDVLDFELTEDDLHAISDLDDKDGRIGSHPNDLN</sequence>
<evidence type="ECO:0000256" key="3">
    <source>
        <dbReference type="ARBA" id="ARBA00023002"/>
    </source>
</evidence>
<evidence type="ECO:0000256" key="5">
    <source>
        <dbReference type="PIRSR" id="PIRSR000097-2"/>
    </source>
</evidence>
<dbReference type="PANTHER" id="PTHR43827:SF3">
    <property type="entry name" value="NADP-DEPENDENT OXIDOREDUCTASE DOMAIN-CONTAINING PROTEIN"/>
    <property type="match status" value="1"/>
</dbReference>